<organism evidence="1 2">
    <name type="scientific">Catharanthus roseus</name>
    <name type="common">Madagascar periwinkle</name>
    <name type="synonym">Vinca rosea</name>
    <dbReference type="NCBI Taxonomy" id="4058"/>
    <lineage>
        <taxon>Eukaryota</taxon>
        <taxon>Viridiplantae</taxon>
        <taxon>Streptophyta</taxon>
        <taxon>Embryophyta</taxon>
        <taxon>Tracheophyta</taxon>
        <taxon>Spermatophyta</taxon>
        <taxon>Magnoliopsida</taxon>
        <taxon>eudicotyledons</taxon>
        <taxon>Gunneridae</taxon>
        <taxon>Pentapetalae</taxon>
        <taxon>asterids</taxon>
        <taxon>lamiids</taxon>
        <taxon>Gentianales</taxon>
        <taxon>Apocynaceae</taxon>
        <taxon>Rauvolfioideae</taxon>
        <taxon>Vinceae</taxon>
        <taxon>Catharanthinae</taxon>
        <taxon>Catharanthus</taxon>
    </lineage>
</organism>
<accession>A0ACB9ZW38</accession>
<name>A0ACB9ZW38_CATRO</name>
<keyword evidence="2" id="KW-1185">Reference proteome</keyword>
<comment type="caution">
    <text evidence="1">The sequence shown here is derived from an EMBL/GenBank/DDBJ whole genome shotgun (WGS) entry which is preliminary data.</text>
</comment>
<dbReference type="Proteomes" id="UP001060085">
    <property type="component" value="Linkage Group LG08"/>
</dbReference>
<sequence>MVGKLSLSIKCNSSAIKVTTYQSVERSLDEAKLAIDEVKPTMLVTDTTYNHWHLMFQADVKWHISMDDLVRCNIPIDARLVWTHDNAAIICFTSDKVGLPDTRLTEMVVACIQLKENWQWVDVGSTNLINQKEHCLDGAMIQQFCKEKNLTRYKFMCFIVSGSSASLSSH</sequence>
<reference evidence="2" key="1">
    <citation type="journal article" date="2023" name="Nat. Plants">
        <title>Single-cell RNA sequencing provides a high-resolution roadmap for understanding the multicellular compartmentation of specialized metabolism.</title>
        <authorList>
            <person name="Sun S."/>
            <person name="Shen X."/>
            <person name="Li Y."/>
            <person name="Li Y."/>
            <person name="Wang S."/>
            <person name="Li R."/>
            <person name="Zhang H."/>
            <person name="Shen G."/>
            <person name="Guo B."/>
            <person name="Wei J."/>
            <person name="Xu J."/>
            <person name="St-Pierre B."/>
            <person name="Chen S."/>
            <person name="Sun C."/>
        </authorList>
    </citation>
    <scope>NUCLEOTIDE SEQUENCE [LARGE SCALE GENOMIC DNA]</scope>
</reference>
<protein>
    <submittedName>
        <fullName evidence="1">Uncharacterized protein</fullName>
    </submittedName>
</protein>
<evidence type="ECO:0000313" key="2">
    <source>
        <dbReference type="Proteomes" id="UP001060085"/>
    </source>
</evidence>
<evidence type="ECO:0000313" key="1">
    <source>
        <dbReference type="EMBL" id="KAI5651284.1"/>
    </source>
</evidence>
<proteinExistence type="predicted"/>
<dbReference type="EMBL" id="CM044708">
    <property type="protein sequence ID" value="KAI5651284.1"/>
    <property type="molecule type" value="Genomic_DNA"/>
</dbReference>
<gene>
    <name evidence="1" type="ORF">M9H77_37289</name>
</gene>